<keyword evidence="3" id="KW-0378">Hydrolase</keyword>
<reference evidence="5" key="1">
    <citation type="submission" date="2020-01" db="EMBL/GenBank/DDBJ databases">
        <authorList>
            <consortium name="DOE Joint Genome Institute"/>
            <person name="Haridas S."/>
            <person name="Albert R."/>
            <person name="Binder M."/>
            <person name="Bloem J."/>
            <person name="Labutti K."/>
            <person name="Salamov A."/>
            <person name="Andreopoulos B."/>
            <person name="Baker S.E."/>
            <person name="Barry K."/>
            <person name="Bills G."/>
            <person name="Bluhm B.H."/>
            <person name="Cannon C."/>
            <person name="Castanera R."/>
            <person name="Culley D.E."/>
            <person name="Daum C."/>
            <person name="Ezra D."/>
            <person name="Gonzalez J.B."/>
            <person name="Henrissat B."/>
            <person name="Kuo A."/>
            <person name="Liang C."/>
            <person name="Lipzen A."/>
            <person name="Lutzoni F."/>
            <person name="Magnuson J."/>
            <person name="Mondo S."/>
            <person name="Nolan M."/>
            <person name="Ohm R."/>
            <person name="Pangilinan J."/>
            <person name="Park H.-J."/>
            <person name="Ramirez L."/>
            <person name="Alfaro M."/>
            <person name="Sun H."/>
            <person name="Tritt A."/>
            <person name="Yoshinaga Y."/>
            <person name="Zwiers L.-H."/>
            <person name="Turgeon B.G."/>
            <person name="Goodwin S.B."/>
            <person name="Spatafora J.W."/>
            <person name="Crous P.W."/>
            <person name="Grigoriev I.V."/>
        </authorList>
    </citation>
    <scope>NUCLEOTIDE SEQUENCE</scope>
    <source>
        <strain evidence="5">IPT5</strain>
    </source>
</reference>
<dbReference type="SUPFAM" id="SSF53182">
    <property type="entry name" value="Pyrrolidone carboxyl peptidase (pyroglutamate aminopeptidase)"/>
    <property type="match status" value="1"/>
</dbReference>
<evidence type="ECO:0000256" key="2">
    <source>
        <dbReference type="ARBA" id="ARBA00022670"/>
    </source>
</evidence>
<dbReference type="GO" id="GO:0006508">
    <property type="term" value="P:proteolysis"/>
    <property type="evidence" value="ECO:0007669"/>
    <property type="project" value="UniProtKB-KW"/>
</dbReference>
<accession>A0A6A7AYG0</accession>
<dbReference type="Proteomes" id="UP000799423">
    <property type="component" value="Unassembled WGS sequence"/>
</dbReference>
<gene>
    <name evidence="5" type="ORF">T440DRAFT_169304</name>
</gene>
<dbReference type="Pfam" id="PF01470">
    <property type="entry name" value="Peptidase_C15"/>
    <property type="match status" value="1"/>
</dbReference>
<dbReference type="InterPro" id="IPR036440">
    <property type="entry name" value="Peptidase_C15-like_sf"/>
</dbReference>
<evidence type="ECO:0000256" key="4">
    <source>
        <dbReference type="ARBA" id="ARBA00022807"/>
    </source>
</evidence>
<comment type="similarity">
    <text evidence="1">Belongs to the peptidase C15 family.</text>
</comment>
<evidence type="ECO:0000313" key="6">
    <source>
        <dbReference type="Proteomes" id="UP000799423"/>
    </source>
</evidence>
<keyword evidence="6" id="KW-1185">Reference proteome</keyword>
<sequence length="236" mass="25866">MTTTTKVLITGFGPFLDIANNPSWSIAKGLSNQMADIDGENVNIIVPNGPLPAAYHKIHAQIPALIAEHNPDLVLNIGVDVDSAPGVFKLEKSAKREGYHDIPDIDRRVFTRAENKKIFGKAAPSLHTSLDIETVVARWRGARFFLRLSDAANEAPKGKGKSNQGTPVDVQLSDDVGNYVCGFNYYVSMLEMQKLYGTRAVVFLHVPYLTSVEEITIGVQVVEELLKALVSVHRAQ</sequence>
<keyword evidence="4" id="KW-0788">Thiol protease</keyword>
<dbReference type="AlphaFoldDB" id="A0A6A7AYG0"/>
<organism evidence="5 6">
    <name type="scientific">Plenodomus tracheiphilus IPT5</name>
    <dbReference type="NCBI Taxonomy" id="1408161"/>
    <lineage>
        <taxon>Eukaryota</taxon>
        <taxon>Fungi</taxon>
        <taxon>Dikarya</taxon>
        <taxon>Ascomycota</taxon>
        <taxon>Pezizomycotina</taxon>
        <taxon>Dothideomycetes</taxon>
        <taxon>Pleosporomycetidae</taxon>
        <taxon>Pleosporales</taxon>
        <taxon>Pleosporineae</taxon>
        <taxon>Leptosphaeriaceae</taxon>
        <taxon>Plenodomus</taxon>
    </lineage>
</organism>
<dbReference type="EMBL" id="MU006318">
    <property type="protein sequence ID" value="KAF2848331.1"/>
    <property type="molecule type" value="Genomic_DNA"/>
</dbReference>
<dbReference type="Gene3D" id="3.40.630.20">
    <property type="entry name" value="Peptidase C15, pyroglutamyl peptidase I-like"/>
    <property type="match status" value="1"/>
</dbReference>
<dbReference type="GO" id="GO:0008234">
    <property type="term" value="F:cysteine-type peptidase activity"/>
    <property type="evidence" value="ECO:0007669"/>
    <property type="project" value="UniProtKB-KW"/>
</dbReference>
<dbReference type="PANTHER" id="PTHR23402:SF1">
    <property type="entry name" value="PYROGLUTAMYL-PEPTIDASE I"/>
    <property type="match status" value="1"/>
</dbReference>
<evidence type="ECO:0000256" key="3">
    <source>
        <dbReference type="ARBA" id="ARBA00022801"/>
    </source>
</evidence>
<dbReference type="PANTHER" id="PTHR23402">
    <property type="entry name" value="PROTEASE FAMILY C15 PYROGLUTAMYL-PEPTIDASE I-RELATED"/>
    <property type="match status" value="1"/>
</dbReference>
<dbReference type="OrthoDB" id="407146at2759"/>
<proteinExistence type="inferred from homology"/>
<keyword evidence="2" id="KW-0645">Protease</keyword>
<evidence type="ECO:0000256" key="1">
    <source>
        <dbReference type="ARBA" id="ARBA00006641"/>
    </source>
</evidence>
<evidence type="ECO:0000313" key="5">
    <source>
        <dbReference type="EMBL" id="KAF2848331.1"/>
    </source>
</evidence>
<dbReference type="InterPro" id="IPR016125">
    <property type="entry name" value="Peptidase_C15-like"/>
</dbReference>
<protein>
    <submittedName>
        <fullName evidence="5">Peptidase C15, pyroglutamyl peptidase I-like protein</fullName>
    </submittedName>
</protein>
<name>A0A6A7AYG0_9PLEO</name>